<dbReference type="EMBL" id="KZ679016">
    <property type="protein sequence ID" value="PSS10840.1"/>
    <property type="molecule type" value="Genomic_DNA"/>
</dbReference>
<dbReference type="Proteomes" id="UP000241818">
    <property type="component" value="Unassembled WGS sequence"/>
</dbReference>
<evidence type="ECO:0000256" key="1">
    <source>
        <dbReference type="SAM" id="Phobius"/>
    </source>
</evidence>
<keyword evidence="1" id="KW-0472">Membrane</keyword>
<proteinExistence type="predicted"/>
<dbReference type="RefSeq" id="XP_024718019.1">
    <property type="nucleotide sequence ID" value="XM_024863773.1"/>
</dbReference>
<keyword evidence="3" id="KW-1185">Reference proteome</keyword>
<name>A0A2T3ATN8_AMORE</name>
<dbReference type="InParanoid" id="A0A2T3ATN8"/>
<evidence type="ECO:0000313" key="3">
    <source>
        <dbReference type="Proteomes" id="UP000241818"/>
    </source>
</evidence>
<accession>A0A2T3ATN8</accession>
<organism evidence="2 3">
    <name type="scientific">Amorphotheca resinae ATCC 22711</name>
    <dbReference type="NCBI Taxonomy" id="857342"/>
    <lineage>
        <taxon>Eukaryota</taxon>
        <taxon>Fungi</taxon>
        <taxon>Dikarya</taxon>
        <taxon>Ascomycota</taxon>
        <taxon>Pezizomycotina</taxon>
        <taxon>Leotiomycetes</taxon>
        <taxon>Helotiales</taxon>
        <taxon>Amorphothecaceae</taxon>
        <taxon>Amorphotheca</taxon>
    </lineage>
</organism>
<gene>
    <name evidence="2" type="ORF">M430DRAFT_179767</name>
</gene>
<feature type="transmembrane region" description="Helical" evidence="1">
    <location>
        <begin position="65"/>
        <end position="84"/>
    </location>
</feature>
<keyword evidence="1" id="KW-1133">Transmembrane helix</keyword>
<dbReference type="AlphaFoldDB" id="A0A2T3ATN8"/>
<sequence length="108" mass="12284">MGDTNICFFHRCTVRYYQRAPARVVSLRRLRCSAIVELCLRYRVSLCTYISVSTCDLRPLLYPRVLVLLIDMIDMCGVIIYIIGTSLSNACCLQRMPASIGTEAHSRC</sequence>
<keyword evidence="1" id="KW-0812">Transmembrane</keyword>
<protein>
    <submittedName>
        <fullName evidence="2">Uncharacterized protein</fullName>
    </submittedName>
</protein>
<reference evidence="2 3" key="1">
    <citation type="journal article" date="2018" name="New Phytol.">
        <title>Comparative genomics and transcriptomics depict ericoid mycorrhizal fungi as versatile saprotrophs and plant mutualists.</title>
        <authorList>
            <person name="Martino E."/>
            <person name="Morin E."/>
            <person name="Grelet G.A."/>
            <person name="Kuo A."/>
            <person name="Kohler A."/>
            <person name="Daghino S."/>
            <person name="Barry K.W."/>
            <person name="Cichocki N."/>
            <person name="Clum A."/>
            <person name="Dockter R.B."/>
            <person name="Hainaut M."/>
            <person name="Kuo R.C."/>
            <person name="LaButti K."/>
            <person name="Lindahl B.D."/>
            <person name="Lindquist E.A."/>
            <person name="Lipzen A."/>
            <person name="Khouja H.R."/>
            <person name="Magnuson J."/>
            <person name="Murat C."/>
            <person name="Ohm R.A."/>
            <person name="Singer S.W."/>
            <person name="Spatafora J.W."/>
            <person name="Wang M."/>
            <person name="Veneault-Fourrey C."/>
            <person name="Henrissat B."/>
            <person name="Grigoriev I.V."/>
            <person name="Martin F.M."/>
            <person name="Perotto S."/>
        </authorList>
    </citation>
    <scope>NUCLEOTIDE SEQUENCE [LARGE SCALE GENOMIC DNA]</scope>
    <source>
        <strain evidence="2 3">ATCC 22711</strain>
    </source>
</reference>
<evidence type="ECO:0000313" key="2">
    <source>
        <dbReference type="EMBL" id="PSS10840.1"/>
    </source>
</evidence>
<dbReference type="GeneID" id="36571854"/>